<organism evidence="1 2">
    <name type="scientific">Nonomuraea ferruginea</name>
    <dbReference type="NCBI Taxonomy" id="46174"/>
    <lineage>
        <taxon>Bacteria</taxon>
        <taxon>Bacillati</taxon>
        <taxon>Actinomycetota</taxon>
        <taxon>Actinomycetes</taxon>
        <taxon>Streptosporangiales</taxon>
        <taxon>Streptosporangiaceae</taxon>
        <taxon>Nonomuraea</taxon>
    </lineage>
</organism>
<name>A0ABT4SR40_9ACTN</name>
<accession>A0ABT4SR40</accession>
<sequence>MPPPNEDEAMLRGAWRLLRDALGHLAWSAPDQIAWLGSVMHPDELALDYDHAYRVSWMPREAGWIRDELSRLLAEIDRLTAELTEEGPAPWSAEGLQSHPTWQRLRVLACQALALMPPTPWDGDPDS</sequence>
<proteinExistence type="predicted"/>
<gene>
    <name evidence="1" type="ORF">OUY24_03720</name>
</gene>
<reference evidence="1 2" key="1">
    <citation type="submission" date="2022-11" db="EMBL/GenBank/DDBJ databases">
        <title>Nonomuraea corallina sp. nov., a new species of the genus Nonomuraea isolated from sea side sediment in Thai sea.</title>
        <authorList>
            <person name="Ngamcharungchit C."/>
            <person name="Matsumoto A."/>
            <person name="Suriyachadkun C."/>
            <person name="Panbangred W."/>
            <person name="Inahashi Y."/>
            <person name="Intra B."/>
        </authorList>
    </citation>
    <scope>NUCLEOTIDE SEQUENCE [LARGE SCALE GENOMIC DNA]</scope>
    <source>
        <strain evidence="1 2">DSM 43553</strain>
    </source>
</reference>
<comment type="caution">
    <text evidence="1">The sequence shown here is derived from an EMBL/GenBank/DDBJ whole genome shotgun (WGS) entry which is preliminary data.</text>
</comment>
<dbReference type="RefSeq" id="WP_271275172.1">
    <property type="nucleotide sequence ID" value="NZ_BAABFD010000028.1"/>
</dbReference>
<keyword evidence="2" id="KW-1185">Reference proteome</keyword>
<dbReference type="Proteomes" id="UP001212498">
    <property type="component" value="Unassembled WGS sequence"/>
</dbReference>
<dbReference type="EMBL" id="JAPNUD010000006">
    <property type="protein sequence ID" value="MDA0639722.1"/>
    <property type="molecule type" value="Genomic_DNA"/>
</dbReference>
<evidence type="ECO:0000313" key="1">
    <source>
        <dbReference type="EMBL" id="MDA0639722.1"/>
    </source>
</evidence>
<evidence type="ECO:0000313" key="2">
    <source>
        <dbReference type="Proteomes" id="UP001212498"/>
    </source>
</evidence>
<protein>
    <submittedName>
        <fullName evidence="1">Uncharacterized protein</fullName>
    </submittedName>
</protein>